<reference evidence="1" key="1">
    <citation type="submission" date="2020-02" db="EMBL/GenBank/DDBJ databases">
        <title>Genome sequencing of the panga catfish, Pangasius djambal.</title>
        <authorList>
            <person name="Wen M."/>
            <person name="Zahm M."/>
            <person name="Roques C."/>
            <person name="Cabau C."/>
            <person name="Klopp C."/>
            <person name="Donnadieu C."/>
            <person name="Jouanno E."/>
            <person name="Avarre J.-C."/>
            <person name="Campet M."/>
            <person name="Ha T."/>
            <person name="Dugue R."/>
            <person name="Lampietro C."/>
            <person name="Louis A."/>
            <person name="Herpin A."/>
            <person name="Echchiki A."/>
            <person name="Berthelot C."/>
            <person name="Parey E."/>
            <person name="Roest-Crollius H."/>
            <person name="Braasch I."/>
            <person name="Postlethwait J.H."/>
            <person name="Bobe J."/>
            <person name="Montfort J."/>
            <person name="Bouchez O."/>
            <person name="Begum T."/>
            <person name="Schartl M."/>
            <person name="Gustiano R."/>
            <person name="Guiguen Y."/>
        </authorList>
    </citation>
    <scope>NUCLEOTIDE SEQUENCE</scope>
    <source>
        <strain evidence="1">Pdj_M5554</strain>
    </source>
</reference>
<proteinExistence type="predicted"/>
<dbReference type="EMBL" id="CM040987">
    <property type="protein sequence ID" value="MCJ8739334.1"/>
    <property type="molecule type" value="Genomic_DNA"/>
</dbReference>
<organism evidence="1 2">
    <name type="scientific">Pangasius djambal</name>
    <dbReference type="NCBI Taxonomy" id="1691987"/>
    <lineage>
        <taxon>Eukaryota</taxon>
        <taxon>Metazoa</taxon>
        <taxon>Chordata</taxon>
        <taxon>Craniata</taxon>
        <taxon>Vertebrata</taxon>
        <taxon>Euteleostomi</taxon>
        <taxon>Actinopterygii</taxon>
        <taxon>Neopterygii</taxon>
        <taxon>Teleostei</taxon>
        <taxon>Ostariophysi</taxon>
        <taxon>Siluriformes</taxon>
        <taxon>Pangasiidae</taxon>
        <taxon>Pangasius</taxon>
    </lineage>
</organism>
<evidence type="ECO:0000313" key="1">
    <source>
        <dbReference type="EMBL" id="MCJ8739334.1"/>
    </source>
</evidence>
<comment type="caution">
    <text evidence="1">The sequence shown here is derived from an EMBL/GenBank/DDBJ whole genome shotgun (WGS) entry which is preliminary data.</text>
</comment>
<gene>
    <name evidence="1" type="ORF">PDJAM_G00046010</name>
</gene>
<keyword evidence="2" id="KW-1185">Reference proteome</keyword>
<accession>A0ACC5YUK0</accession>
<evidence type="ECO:0000313" key="2">
    <source>
        <dbReference type="Proteomes" id="UP000830395"/>
    </source>
</evidence>
<sequence>MWIDMSPRGSWLLQHLHTLCFLTSCTADLCNWRGSGLVGSREVSGSVQQVRLRCSAGSVTWFSPRHALRVVLQPNVWSARHAAVCVKALRFRGAAVYVERTASLDLLLQDGESPEQVRCFRPHKAQSAAIFLQASPQSHAGPSVVGFRYELLRENSSATEVPTSTMQAACRPCSDLETLKAVCNSDFVVRGSIRNVSHDSERQISVVEVQNGRVYRQRSGVFEREPNVSGSWHGHIHTLLQCGVKAGAGQFLFTGAELFGEAWLGCAPRFKDFQALYHSANRAHQMPCDFSID</sequence>
<dbReference type="Proteomes" id="UP000830395">
    <property type="component" value="Chromosome 13"/>
</dbReference>
<name>A0ACC5YUK0_9TELE</name>
<protein>
    <submittedName>
        <fullName evidence="1">Uncharacterized protein</fullName>
    </submittedName>
</protein>